<accession>A0A0D8HJ07</accession>
<evidence type="ECO:0000313" key="2">
    <source>
        <dbReference type="Proteomes" id="UP000032360"/>
    </source>
</evidence>
<sequence length="203" mass="22623">MEILESKIITILGLSNQETLDPKEPRTELEDKTKEQGGDLLTPLGPAQIHHTPVGISTHGKTDWVIFDADRHPQIKAGRFSAPSSPLRELRRIDRTGVHFDRLFIAHELPIGSVAQIKSNPGINWEKIIGTPAVDERIRPITRTFAKAFALRDKGTHSHSHSLRYDGETNVKPLKNLVFGCVSESGRSSAGELGYWFLLTSWS</sequence>
<evidence type="ECO:0000313" key="1">
    <source>
        <dbReference type="EMBL" id="KJF17908.1"/>
    </source>
</evidence>
<name>A0A0D8HJ07_9ACTN</name>
<comment type="caution">
    <text evidence="1">The sequence shown here is derived from an EMBL/GenBank/DDBJ whole genome shotgun (WGS) entry which is preliminary data.</text>
</comment>
<reference evidence="1 2" key="1">
    <citation type="submission" date="2015-01" db="EMBL/GenBank/DDBJ databases">
        <title>Draft genome of the acidophilic iron oxidizer Acidithrix ferrooxidans strain Py-F3.</title>
        <authorList>
            <person name="Poehlein A."/>
            <person name="Eisen S."/>
            <person name="Schloemann M."/>
            <person name="Johnson B.D."/>
            <person name="Daniel R."/>
            <person name="Muehling M."/>
        </authorList>
    </citation>
    <scope>NUCLEOTIDE SEQUENCE [LARGE SCALE GENOMIC DNA]</scope>
    <source>
        <strain evidence="1 2">Py-F3</strain>
    </source>
</reference>
<organism evidence="1 2">
    <name type="scientific">Acidithrix ferrooxidans</name>
    <dbReference type="NCBI Taxonomy" id="1280514"/>
    <lineage>
        <taxon>Bacteria</taxon>
        <taxon>Bacillati</taxon>
        <taxon>Actinomycetota</taxon>
        <taxon>Acidimicrobiia</taxon>
        <taxon>Acidimicrobiales</taxon>
        <taxon>Acidimicrobiaceae</taxon>
        <taxon>Acidithrix</taxon>
    </lineage>
</organism>
<dbReference type="Proteomes" id="UP000032360">
    <property type="component" value="Unassembled WGS sequence"/>
</dbReference>
<proteinExistence type="predicted"/>
<dbReference type="EMBL" id="JXYS01000027">
    <property type="protein sequence ID" value="KJF17908.1"/>
    <property type="molecule type" value="Genomic_DNA"/>
</dbReference>
<dbReference type="OrthoDB" id="9911056at2"/>
<dbReference type="RefSeq" id="WP_052604956.1">
    <property type="nucleotide sequence ID" value="NZ_JXYS01000027.1"/>
</dbReference>
<protein>
    <submittedName>
        <fullName evidence="1">Uncharacterized protein</fullName>
    </submittedName>
</protein>
<dbReference type="AlphaFoldDB" id="A0A0D8HJ07"/>
<keyword evidence="2" id="KW-1185">Reference proteome</keyword>
<gene>
    <name evidence="1" type="ORF">AXFE_11900</name>
</gene>